<feature type="region of interest" description="Disordered" evidence="1">
    <location>
        <begin position="1"/>
        <end position="26"/>
    </location>
</feature>
<gene>
    <name evidence="2" type="ORF">K505DRAFT_336395</name>
</gene>
<reference evidence="2" key="1">
    <citation type="journal article" date="2020" name="Stud. Mycol.">
        <title>101 Dothideomycetes genomes: a test case for predicting lifestyles and emergence of pathogens.</title>
        <authorList>
            <person name="Haridas S."/>
            <person name="Albert R."/>
            <person name="Binder M."/>
            <person name="Bloem J."/>
            <person name="Labutti K."/>
            <person name="Salamov A."/>
            <person name="Andreopoulos B."/>
            <person name="Baker S."/>
            <person name="Barry K."/>
            <person name="Bills G."/>
            <person name="Bluhm B."/>
            <person name="Cannon C."/>
            <person name="Castanera R."/>
            <person name="Culley D."/>
            <person name="Daum C."/>
            <person name="Ezra D."/>
            <person name="Gonzalez J."/>
            <person name="Henrissat B."/>
            <person name="Kuo A."/>
            <person name="Liang C."/>
            <person name="Lipzen A."/>
            <person name="Lutzoni F."/>
            <person name="Magnuson J."/>
            <person name="Mondo S."/>
            <person name="Nolan M."/>
            <person name="Ohm R."/>
            <person name="Pangilinan J."/>
            <person name="Park H.-J."/>
            <person name="Ramirez L."/>
            <person name="Alfaro M."/>
            <person name="Sun H."/>
            <person name="Tritt A."/>
            <person name="Yoshinaga Y."/>
            <person name="Zwiers L.-H."/>
            <person name="Turgeon B."/>
            <person name="Goodwin S."/>
            <person name="Spatafora J."/>
            <person name="Crous P."/>
            <person name="Grigoriev I."/>
        </authorList>
    </citation>
    <scope>NUCLEOTIDE SEQUENCE</scope>
    <source>
        <strain evidence="2">CBS 109.77</strain>
    </source>
</reference>
<evidence type="ECO:0000313" key="3">
    <source>
        <dbReference type="Proteomes" id="UP000799757"/>
    </source>
</evidence>
<sequence>MERSPPSAESPAARKFFERNPSGSESPTARKFLNLLSPFQEKMSFELKQALDLLNLRSLDALEDAFLRNDAFLKPWVNFRDSFLLLQTAGAQRATLPGQIEGPAVLYYYTLFDHGRMRHDPLVDEESSVYTTDRGKYSQIDKSTWSVLEYEKFLFAWLLQAWKVGKSQNPGQFKYFNQKNQITAWREVFIPIINAVRDSYHVKGRRHYGRLAKFVEEAAPSRLAFPENNVGVGVSPGQAGPSTPFRLVSVPKQRVAEPDPFTSTVMNRTHYDETERELRDVYPQYGQLVERPKKMNIFGEFLQQQRAKKEREKARRALEGGSPVRFVPHSRTFSTASDFMRRASSTRIKAHLSRAISEPRTPTRGQARVIRGPPKKEPRNPIGYHIDPLKLDRSLYSATSSDTVPPTPTKSGPTSYGLNDPDGLYSAIRQSNPFTDKSRKVSIASGSTTNYPLTSIPRPSASSSATDNLYKHPLASLPPAPFNDDKTEEKKKKKKKSKPSKARETHIPSPTEAHGDKRKVKSKNTRPEQSTRAPKASVNRVPNSLTALLEQDDSSPKKTTRARRALDTRIPTLQELSDDELDPALRASIRAGKAPAKPIRDAEESEDEMDPALRASIRAGKAPAKPIRDAEESDDELNAALRESIRAGKARATRIPSPVTADSERPHASLKVPSYFGQALNALNHMPGAITYNTQQYPEREEPTTPTRPQVTRIPTMLNAYLGWEDSTPTKPFRLDPAPKTRQQASKNEPAHTEYVLPDETAPPIPEKNPMRSTSVRDRLPPASHSAQHHMESQSSHNLGVRIVSKENIRAALGSLSSSSSEEDLQNTDKGRHQGPNRQGPPARLGVPSSSLPLRAYNTHMFPRNPSLGSTQGGEQGSNAGRNPRYEAGGAYEMAVLRGAVEEEDEE</sequence>
<evidence type="ECO:0000256" key="1">
    <source>
        <dbReference type="SAM" id="MobiDB-lite"/>
    </source>
</evidence>
<feature type="compositionally biased region" description="Polar residues" evidence="1">
    <location>
        <begin position="444"/>
        <end position="453"/>
    </location>
</feature>
<feature type="compositionally biased region" description="Basic residues" evidence="1">
    <location>
        <begin position="491"/>
        <end position="500"/>
    </location>
</feature>
<feature type="region of interest" description="Disordered" evidence="1">
    <location>
        <begin position="814"/>
        <end position="890"/>
    </location>
</feature>
<proteinExistence type="predicted"/>
<dbReference type="OrthoDB" id="3799259at2759"/>
<dbReference type="Proteomes" id="UP000799757">
    <property type="component" value="Unassembled WGS sequence"/>
</dbReference>
<feature type="compositionally biased region" description="Polar residues" evidence="1">
    <location>
        <begin position="396"/>
        <end position="417"/>
    </location>
</feature>
<dbReference type="AlphaFoldDB" id="A0A6A6XFF8"/>
<accession>A0A6A6XFF8</accession>
<organism evidence="2 3">
    <name type="scientific">Melanomma pulvis-pyrius CBS 109.77</name>
    <dbReference type="NCBI Taxonomy" id="1314802"/>
    <lineage>
        <taxon>Eukaryota</taxon>
        <taxon>Fungi</taxon>
        <taxon>Dikarya</taxon>
        <taxon>Ascomycota</taxon>
        <taxon>Pezizomycotina</taxon>
        <taxon>Dothideomycetes</taxon>
        <taxon>Pleosporomycetidae</taxon>
        <taxon>Pleosporales</taxon>
        <taxon>Melanommataceae</taxon>
        <taxon>Melanomma</taxon>
    </lineage>
</organism>
<feature type="region of interest" description="Disordered" evidence="1">
    <location>
        <begin position="358"/>
        <end position="635"/>
    </location>
</feature>
<protein>
    <submittedName>
        <fullName evidence="2">Uncharacterized protein</fullName>
    </submittedName>
</protein>
<dbReference type="EMBL" id="MU001871">
    <property type="protein sequence ID" value="KAF2795051.1"/>
    <property type="molecule type" value="Genomic_DNA"/>
</dbReference>
<feature type="region of interest" description="Disordered" evidence="1">
    <location>
        <begin position="723"/>
        <end position="800"/>
    </location>
</feature>
<keyword evidence="3" id="KW-1185">Reference proteome</keyword>
<name>A0A6A6XFF8_9PLEO</name>
<evidence type="ECO:0000313" key="2">
    <source>
        <dbReference type="EMBL" id="KAF2795051.1"/>
    </source>
</evidence>